<evidence type="ECO:0000313" key="2">
    <source>
        <dbReference type="Proteomes" id="UP001054945"/>
    </source>
</evidence>
<accession>A0AAV4W1C7</accession>
<evidence type="ECO:0000313" key="1">
    <source>
        <dbReference type="EMBL" id="GIY76048.1"/>
    </source>
</evidence>
<reference evidence="1 2" key="1">
    <citation type="submission" date="2021-06" db="EMBL/GenBank/DDBJ databases">
        <title>Caerostris extrusa draft genome.</title>
        <authorList>
            <person name="Kono N."/>
            <person name="Arakawa K."/>
        </authorList>
    </citation>
    <scope>NUCLEOTIDE SEQUENCE [LARGE SCALE GENOMIC DNA]</scope>
</reference>
<gene>
    <name evidence="1" type="ORF">CEXT_535831</name>
</gene>
<comment type="caution">
    <text evidence="1">The sequence shown here is derived from an EMBL/GenBank/DDBJ whole genome shotgun (WGS) entry which is preliminary data.</text>
</comment>
<dbReference type="Proteomes" id="UP001054945">
    <property type="component" value="Unassembled WGS sequence"/>
</dbReference>
<proteinExistence type="predicted"/>
<sequence>MYSNNESFKTHEVNAPPAYRSKCRLRWGGVGWKVLEEPNNLFARPVSHHGDSLDRKKKISHAIKSEAPILNGLIEGRGRWGGQFSEKYRSASCW</sequence>
<name>A0AAV4W1C7_CAEEX</name>
<dbReference type="EMBL" id="BPLR01015429">
    <property type="protein sequence ID" value="GIY76048.1"/>
    <property type="molecule type" value="Genomic_DNA"/>
</dbReference>
<organism evidence="1 2">
    <name type="scientific">Caerostris extrusa</name>
    <name type="common">Bark spider</name>
    <name type="synonym">Caerostris bankana</name>
    <dbReference type="NCBI Taxonomy" id="172846"/>
    <lineage>
        <taxon>Eukaryota</taxon>
        <taxon>Metazoa</taxon>
        <taxon>Ecdysozoa</taxon>
        <taxon>Arthropoda</taxon>
        <taxon>Chelicerata</taxon>
        <taxon>Arachnida</taxon>
        <taxon>Araneae</taxon>
        <taxon>Araneomorphae</taxon>
        <taxon>Entelegynae</taxon>
        <taxon>Araneoidea</taxon>
        <taxon>Araneidae</taxon>
        <taxon>Caerostris</taxon>
    </lineage>
</organism>
<protein>
    <submittedName>
        <fullName evidence="1">Uncharacterized protein</fullName>
    </submittedName>
</protein>
<dbReference type="AlphaFoldDB" id="A0AAV4W1C7"/>
<keyword evidence="2" id="KW-1185">Reference proteome</keyword>